<gene>
    <name evidence="4" type="primary">atsD</name>
    <name evidence="4" type="ORF">GCM10022381_02740</name>
</gene>
<evidence type="ECO:0000313" key="5">
    <source>
        <dbReference type="Proteomes" id="UP001501803"/>
    </source>
</evidence>
<dbReference type="InterPro" id="IPR017850">
    <property type="entry name" value="Alkaline_phosphatase_core_sf"/>
</dbReference>
<feature type="domain" description="Sulfatase N-terminal" evidence="3">
    <location>
        <begin position="46"/>
        <end position="462"/>
    </location>
</feature>
<evidence type="ECO:0000256" key="1">
    <source>
        <dbReference type="ARBA" id="ARBA00008779"/>
    </source>
</evidence>
<proteinExistence type="inferred from homology"/>
<comment type="caution">
    <text evidence="4">The sequence shown here is derived from an EMBL/GenBank/DDBJ whole genome shotgun (WGS) entry which is preliminary data.</text>
</comment>
<dbReference type="CDD" id="cd16025">
    <property type="entry name" value="PAS_like"/>
    <property type="match status" value="1"/>
</dbReference>
<dbReference type="Gene3D" id="3.40.720.10">
    <property type="entry name" value="Alkaline Phosphatase, subunit A"/>
    <property type="match status" value="1"/>
</dbReference>
<evidence type="ECO:0000259" key="3">
    <source>
        <dbReference type="Pfam" id="PF00884"/>
    </source>
</evidence>
<comment type="similarity">
    <text evidence="1">Belongs to the sulfatase family.</text>
</comment>
<dbReference type="InterPro" id="IPR050738">
    <property type="entry name" value="Sulfatase"/>
</dbReference>
<dbReference type="InterPro" id="IPR000917">
    <property type="entry name" value="Sulfatase_N"/>
</dbReference>
<dbReference type="EMBL" id="BAABCN010000002">
    <property type="protein sequence ID" value="GAA3861923.1"/>
    <property type="molecule type" value="Genomic_DNA"/>
</dbReference>
<evidence type="ECO:0000313" key="4">
    <source>
        <dbReference type="EMBL" id="GAA3861923.1"/>
    </source>
</evidence>
<dbReference type="Pfam" id="PF00884">
    <property type="entry name" value="Sulfatase"/>
    <property type="match status" value="1"/>
</dbReference>
<keyword evidence="5" id="KW-1185">Reference proteome</keyword>
<dbReference type="RefSeq" id="WP_345061533.1">
    <property type="nucleotide sequence ID" value="NZ_BAABCN010000002.1"/>
</dbReference>
<dbReference type="PANTHER" id="PTHR42693">
    <property type="entry name" value="ARYLSULFATASE FAMILY MEMBER"/>
    <property type="match status" value="1"/>
</dbReference>
<protein>
    <submittedName>
        <fullName evidence="4">Arylsulfatase AtsD</fullName>
    </submittedName>
</protein>
<sequence>MSPDRHARTMLPIPDLPKPGLTTYDAKDPDTSYPQIEPLLPPEGAPNVLIVLIDDTGFGASSAFGGPCYTPNAEKLAAAGLSYNRFHTTALCAPTRAAMLSGRNHHSVGMGSITETATSAPGNSSLKPNTKAPVAMTLKLNGYSTAQFGKCHEVPVWQSSPMGPFDAWPSGGGGFETFYGFIGGENNQWDPSLYEGTTPVEPPATPEEGYHLTEDLADHAVNWIRTQKALMPERPFFVYFAPGATHAPHHVPQEWADKYKGTFADGWDAQREKTFAKQKELGIIPADAELTPRHTEIPAWDDMPAELKPVLEREMEVYAGFLEHTDHHVGRVIDAIEDLGVLANTLIYYILGDNGASAEGTLNGAFNEMANFNGMAALETPEFMLSKIDELGTPTSYNHYAVGWAWAMDTPFQWTKQVASHWGGTRNGTIVSWPKGISEKGGQRSQFTHVIDVAPTILEAAGLPEPTMVNGVQQSPMEGTSMLYTFDQPDKPERHDLQYFEMFGNRGLYYKGWSAVTKHRTPWVMLGGTLPAFDDDVWELYDGSTDYSQAHNLAEENPALLAKLQRLWLIEATKYNVLPIDDRGVERANPEIAGRPTLIRGNTQLLYAGMGRLSENSVVSIKNKSFSVTAEIEVREGGAEGVIIAQGGRFGGWSLYLKNGAAKFVYNVLGIQEFATVADAPVPGGKHQVRMEFAYDGGGLGKGGDVALYYDGSAVGSGRVGATQAMIFSADETTDVGYESGTAVSPEYTAAGSRFTGKINWVQIDLGDDDHDHLIDPEERMRIIMARQ</sequence>
<dbReference type="PANTHER" id="PTHR42693:SF43">
    <property type="entry name" value="BLL2667 PROTEIN"/>
    <property type="match status" value="1"/>
</dbReference>
<accession>A0ABP7K0M1</accession>
<dbReference type="Gene3D" id="3.30.1120.10">
    <property type="match status" value="1"/>
</dbReference>
<dbReference type="Proteomes" id="UP001501803">
    <property type="component" value="Unassembled WGS sequence"/>
</dbReference>
<feature type="region of interest" description="Disordered" evidence="2">
    <location>
        <begin position="1"/>
        <end position="21"/>
    </location>
</feature>
<organism evidence="4 5">
    <name type="scientific">Leifsonia kafniensis</name>
    <dbReference type="NCBI Taxonomy" id="475957"/>
    <lineage>
        <taxon>Bacteria</taxon>
        <taxon>Bacillati</taxon>
        <taxon>Actinomycetota</taxon>
        <taxon>Actinomycetes</taxon>
        <taxon>Micrococcales</taxon>
        <taxon>Microbacteriaceae</taxon>
        <taxon>Leifsonia</taxon>
    </lineage>
</organism>
<reference evidence="5" key="1">
    <citation type="journal article" date="2019" name="Int. J. Syst. Evol. Microbiol.">
        <title>The Global Catalogue of Microorganisms (GCM) 10K type strain sequencing project: providing services to taxonomists for standard genome sequencing and annotation.</title>
        <authorList>
            <consortium name="The Broad Institute Genomics Platform"/>
            <consortium name="The Broad Institute Genome Sequencing Center for Infectious Disease"/>
            <person name="Wu L."/>
            <person name="Ma J."/>
        </authorList>
    </citation>
    <scope>NUCLEOTIDE SEQUENCE [LARGE SCALE GENOMIC DNA]</scope>
    <source>
        <strain evidence="5">JCM 17021</strain>
    </source>
</reference>
<name>A0ABP7K0M1_9MICO</name>
<evidence type="ECO:0000256" key="2">
    <source>
        <dbReference type="SAM" id="MobiDB-lite"/>
    </source>
</evidence>
<dbReference type="SUPFAM" id="SSF53649">
    <property type="entry name" value="Alkaline phosphatase-like"/>
    <property type="match status" value="1"/>
</dbReference>